<evidence type="ECO:0000313" key="3">
    <source>
        <dbReference type="Proteomes" id="UP000299102"/>
    </source>
</evidence>
<keyword evidence="3" id="KW-1185">Reference proteome</keyword>
<reference evidence="2 3" key="1">
    <citation type="journal article" date="2019" name="Commun. Biol.">
        <title>The bagworm genome reveals a unique fibroin gene that provides high tensile strength.</title>
        <authorList>
            <person name="Kono N."/>
            <person name="Nakamura H."/>
            <person name="Ohtoshi R."/>
            <person name="Tomita M."/>
            <person name="Numata K."/>
            <person name="Arakawa K."/>
        </authorList>
    </citation>
    <scope>NUCLEOTIDE SEQUENCE [LARGE SCALE GENOMIC DNA]</scope>
</reference>
<sequence length="181" mass="20858">MPPTGRIPVVTEFVMIARPPLLRTKTLVLRTVGSKQTGQQGPHVRKPSFIHHSGARTHRYFDCDESPRNRDNGRHLDTTADNDQLVGRSQGRRRIQPSLFNPSLTQSIFIRFVRLELYCSQKQVFPPRPRELKRHRSFVIRRAAVPAPSRRRCPRVNDRAGRSAWRQPSVLNDAKLAGNRR</sequence>
<protein>
    <submittedName>
        <fullName evidence="2">Uncharacterized protein</fullName>
    </submittedName>
</protein>
<organism evidence="2 3">
    <name type="scientific">Eumeta variegata</name>
    <name type="common">Bagworm moth</name>
    <name type="synonym">Eumeta japonica</name>
    <dbReference type="NCBI Taxonomy" id="151549"/>
    <lineage>
        <taxon>Eukaryota</taxon>
        <taxon>Metazoa</taxon>
        <taxon>Ecdysozoa</taxon>
        <taxon>Arthropoda</taxon>
        <taxon>Hexapoda</taxon>
        <taxon>Insecta</taxon>
        <taxon>Pterygota</taxon>
        <taxon>Neoptera</taxon>
        <taxon>Endopterygota</taxon>
        <taxon>Lepidoptera</taxon>
        <taxon>Glossata</taxon>
        <taxon>Ditrysia</taxon>
        <taxon>Tineoidea</taxon>
        <taxon>Psychidae</taxon>
        <taxon>Oiketicinae</taxon>
        <taxon>Eumeta</taxon>
    </lineage>
</organism>
<dbReference type="EMBL" id="BGZK01002055">
    <property type="protein sequence ID" value="GBP90090.1"/>
    <property type="molecule type" value="Genomic_DNA"/>
</dbReference>
<gene>
    <name evidence="2" type="ORF">EVAR_50083_1</name>
</gene>
<feature type="region of interest" description="Disordered" evidence="1">
    <location>
        <begin position="150"/>
        <end position="181"/>
    </location>
</feature>
<feature type="region of interest" description="Disordered" evidence="1">
    <location>
        <begin position="60"/>
        <end position="94"/>
    </location>
</feature>
<proteinExistence type="predicted"/>
<dbReference type="Proteomes" id="UP000299102">
    <property type="component" value="Unassembled WGS sequence"/>
</dbReference>
<dbReference type="AlphaFoldDB" id="A0A4C1ZQA5"/>
<accession>A0A4C1ZQA5</accession>
<feature type="compositionally biased region" description="Basic and acidic residues" evidence="1">
    <location>
        <begin position="60"/>
        <end position="78"/>
    </location>
</feature>
<evidence type="ECO:0000313" key="2">
    <source>
        <dbReference type="EMBL" id="GBP90090.1"/>
    </source>
</evidence>
<comment type="caution">
    <text evidence="2">The sequence shown here is derived from an EMBL/GenBank/DDBJ whole genome shotgun (WGS) entry which is preliminary data.</text>
</comment>
<evidence type="ECO:0000256" key="1">
    <source>
        <dbReference type="SAM" id="MobiDB-lite"/>
    </source>
</evidence>
<name>A0A4C1ZQA5_EUMVA</name>